<evidence type="ECO:0000313" key="3">
    <source>
        <dbReference type="EMBL" id="QOR61214.1"/>
    </source>
</evidence>
<dbReference type="EMBL" id="CP063164">
    <property type="protein sequence ID" value="QOR61214.1"/>
    <property type="molecule type" value="Genomic_DNA"/>
</dbReference>
<dbReference type="Pfam" id="PF14376">
    <property type="entry name" value="Haem_bd"/>
    <property type="match status" value="1"/>
</dbReference>
<keyword evidence="1" id="KW-0732">Signal</keyword>
<evidence type="ECO:0000313" key="4">
    <source>
        <dbReference type="Proteomes" id="UP000595074"/>
    </source>
</evidence>
<dbReference type="Proteomes" id="UP000595074">
    <property type="component" value="Chromosome"/>
</dbReference>
<reference evidence="3 4" key="1">
    <citation type="submission" date="2020-10" db="EMBL/GenBank/DDBJ databases">
        <title>The genome of sulfurovum sp.</title>
        <authorList>
            <person name="Xie S."/>
            <person name="Shao Z."/>
            <person name="Jiang L."/>
        </authorList>
    </citation>
    <scope>NUCLEOTIDE SEQUENCE [LARGE SCALE GENOMIC DNA]</scope>
    <source>
        <strain evidence="3 4">ST-419</strain>
    </source>
</reference>
<dbReference type="SMART" id="SM01235">
    <property type="entry name" value="Haem_bd"/>
    <property type="match status" value="1"/>
</dbReference>
<accession>A0A7M1S1W1</accession>
<feature type="chain" id="PRO_5029489383" evidence="1">
    <location>
        <begin position="22"/>
        <end position="173"/>
    </location>
</feature>
<dbReference type="GO" id="GO:0009055">
    <property type="term" value="F:electron transfer activity"/>
    <property type="evidence" value="ECO:0007669"/>
    <property type="project" value="InterPro"/>
</dbReference>
<protein>
    <submittedName>
        <fullName evidence="3">Heme-binding domain-containing protein</fullName>
    </submittedName>
</protein>
<dbReference type="GO" id="GO:0020037">
    <property type="term" value="F:heme binding"/>
    <property type="evidence" value="ECO:0007669"/>
    <property type="project" value="InterPro"/>
</dbReference>
<dbReference type="AlphaFoldDB" id="A0A7M1S1W1"/>
<name>A0A7M1S1W1_9BACT</name>
<evidence type="ECO:0000256" key="1">
    <source>
        <dbReference type="SAM" id="SignalP"/>
    </source>
</evidence>
<organism evidence="3 4">
    <name type="scientific">Sulfurovum indicum</name>
    <dbReference type="NCBI Taxonomy" id="2779528"/>
    <lineage>
        <taxon>Bacteria</taxon>
        <taxon>Pseudomonadati</taxon>
        <taxon>Campylobacterota</taxon>
        <taxon>Epsilonproteobacteria</taxon>
        <taxon>Campylobacterales</taxon>
        <taxon>Sulfurovaceae</taxon>
        <taxon>Sulfurovum</taxon>
    </lineage>
</organism>
<dbReference type="InterPro" id="IPR025992">
    <property type="entry name" value="Haem-bd"/>
</dbReference>
<feature type="domain" description="Haem-binding" evidence="2">
    <location>
        <begin position="32"/>
        <end position="161"/>
    </location>
</feature>
<dbReference type="InterPro" id="IPR036909">
    <property type="entry name" value="Cyt_c-like_dom_sf"/>
</dbReference>
<gene>
    <name evidence="3" type="ORF">IMZ28_07070</name>
</gene>
<feature type="signal peptide" evidence="1">
    <location>
        <begin position="1"/>
        <end position="21"/>
    </location>
</feature>
<dbReference type="Gene3D" id="1.10.760.10">
    <property type="entry name" value="Cytochrome c-like domain"/>
    <property type="match status" value="1"/>
</dbReference>
<dbReference type="KEGG" id="sinu:IMZ28_07070"/>
<sequence length="173" mass="20181">MKTNKKTVFLLLAFSPAIVFGHGDETHEEKVKTTKSVVQKSVNTTQSALYEEINKSYLKNIKPIFEKKCFDCHADPENTPWYYTLPGIKQMMNYDMREAKEHMDMRKDFPFISHESPLNDLKSIQKIGMEGGMPPLRYILGHWDSRLTDAEKKEIISWSTRSIKLLKSEKKHK</sequence>
<keyword evidence="4" id="KW-1185">Reference proteome</keyword>
<dbReference type="RefSeq" id="WP_197547887.1">
    <property type="nucleotide sequence ID" value="NZ_CP063164.1"/>
</dbReference>
<proteinExistence type="predicted"/>
<evidence type="ECO:0000259" key="2">
    <source>
        <dbReference type="SMART" id="SM01235"/>
    </source>
</evidence>